<dbReference type="GeneID" id="95579040"/>
<dbReference type="Proteomes" id="UP001057738">
    <property type="component" value="Plasmid pshk1"/>
</dbReference>
<organism evidence="2 3">
    <name type="scientific">Streptomyces yangpuensis</name>
    <dbReference type="NCBI Taxonomy" id="1648182"/>
    <lineage>
        <taxon>Bacteria</taxon>
        <taxon>Bacillati</taxon>
        <taxon>Actinomycetota</taxon>
        <taxon>Actinomycetes</taxon>
        <taxon>Kitasatosporales</taxon>
        <taxon>Streptomycetaceae</taxon>
        <taxon>Streptomyces</taxon>
    </lineage>
</organism>
<dbReference type="RefSeq" id="WP_257858458.1">
    <property type="nucleotide sequence ID" value="NZ_CP102517.1"/>
</dbReference>
<geneLocation type="plasmid" evidence="2 3">
    <name>pshk1</name>
</geneLocation>
<evidence type="ECO:0000256" key="1">
    <source>
        <dbReference type="SAM" id="Phobius"/>
    </source>
</evidence>
<keyword evidence="1" id="KW-1133">Transmembrane helix</keyword>
<dbReference type="EMBL" id="CP102517">
    <property type="protein sequence ID" value="UUY52759.1"/>
    <property type="molecule type" value="Genomic_DNA"/>
</dbReference>
<evidence type="ECO:0000313" key="3">
    <source>
        <dbReference type="Proteomes" id="UP001057738"/>
    </source>
</evidence>
<name>A0ABY5Q920_9ACTN</name>
<protein>
    <submittedName>
        <fullName evidence="2">Uncharacterized protein</fullName>
    </submittedName>
</protein>
<keyword evidence="1" id="KW-0472">Membrane</keyword>
<keyword evidence="1" id="KW-0812">Transmembrane</keyword>
<keyword evidence="2" id="KW-0614">Plasmid</keyword>
<sequence length="80" mass="8408">MSEEFVLAVVTGAGLKSTVLPICAAVLMCSLAVKAVRLSWDDDFNKKLSFFGGAAFSAFFVIIPETSMKVVADLATAAMS</sequence>
<proteinExistence type="predicted"/>
<feature type="transmembrane region" description="Helical" evidence="1">
    <location>
        <begin position="48"/>
        <end position="64"/>
    </location>
</feature>
<accession>A0ABY5Q920</accession>
<reference evidence="2" key="1">
    <citation type="submission" date="2022-08" db="EMBL/GenBank/DDBJ databases">
        <authorList>
            <person name="Tian L."/>
        </authorList>
    </citation>
    <scope>NUCLEOTIDE SEQUENCE</scope>
    <source>
        <strain evidence="2">CM253</strain>
        <plasmid evidence="2">pshk1</plasmid>
    </source>
</reference>
<gene>
    <name evidence="2" type="ORF">NRK68_36505</name>
</gene>
<evidence type="ECO:0000313" key="2">
    <source>
        <dbReference type="EMBL" id="UUY52759.1"/>
    </source>
</evidence>
<keyword evidence="3" id="KW-1185">Reference proteome</keyword>